<dbReference type="CDD" id="cd00200">
    <property type="entry name" value="WD40"/>
    <property type="match status" value="1"/>
</dbReference>
<dbReference type="GO" id="GO:0017070">
    <property type="term" value="F:U6 snRNA binding"/>
    <property type="evidence" value="ECO:0007669"/>
    <property type="project" value="TreeGrafter"/>
</dbReference>
<dbReference type="GO" id="GO:0000398">
    <property type="term" value="P:mRNA splicing, via spliceosome"/>
    <property type="evidence" value="ECO:0007669"/>
    <property type="project" value="TreeGrafter"/>
</dbReference>
<evidence type="ECO:0000259" key="5">
    <source>
        <dbReference type="SMART" id="SM00500"/>
    </source>
</evidence>
<feature type="compositionally biased region" description="Acidic residues" evidence="4">
    <location>
        <begin position="411"/>
        <end position="432"/>
    </location>
</feature>
<dbReference type="OrthoDB" id="540662at2759"/>
<dbReference type="PROSITE" id="PS50294">
    <property type="entry name" value="WD_REPEATS_REGION"/>
    <property type="match status" value="3"/>
</dbReference>
<evidence type="ECO:0000313" key="7">
    <source>
        <dbReference type="Proteomes" id="UP000193642"/>
    </source>
</evidence>
<dbReference type="Gene3D" id="2.130.10.10">
    <property type="entry name" value="YVTN repeat-like/Quinoprotein amine dehydrogenase"/>
    <property type="match status" value="3"/>
</dbReference>
<keyword evidence="2" id="KW-0677">Repeat</keyword>
<dbReference type="SMART" id="SM00320">
    <property type="entry name" value="WD40"/>
    <property type="match status" value="7"/>
</dbReference>
<dbReference type="PROSITE" id="PS00678">
    <property type="entry name" value="WD_REPEATS_1"/>
    <property type="match status" value="1"/>
</dbReference>
<dbReference type="InterPro" id="IPR036285">
    <property type="entry name" value="PRP4-like_sf"/>
</dbReference>
<evidence type="ECO:0000256" key="2">
    <source>
        <dbReference type="ARBA" id="ARBA00022737"/>
    </source>
</evidence>
<feature type="repeat" description="WD" evidence="3">
    <location>
        <begin position="286"/>
        <end position="327"/>
    </location>
</feature>
<dbReference type="InterPro" id="IPR001680">
    <property type="entry name" value="WD40_rpt"/>
</dbReference>
<sequence length="505" mass="56631">MLDDFERKKKARSLAVPTDDRRVRARLRSFGEPVTFFGEGPGDRRDRLRGLMQARFEQGLPLDGGSDEDEWLDDDDDDDDSDDEREQDEEFFHPGGNDLFEARQFILDWTLPRASKRIAAQRAEIQVSVMARKKMKLDWFNHLKTFTFNSSQIGDDRPLSFCTFAPNSRLLATGAWSGLVKLWSIPDSEHVLTLKGHNERVSGIAFHPGSTLSQTAGSLNLVTSGMDGKVNLHNFESDIPIGELVGHERRVARVAFHPSGRYIGTTSFDQTWRLWDSETTQELLLQEGHSREVFAIGFQGDGALVATAGYDAIGRVWDLRSGRSIMVLQGHVKPILSLDWSPNGHILATGSEDNAIRIWDVRQAKCTYIVPAHTNLVSTVKFWNAGDGFERKGAPESWKVSDAPRYRTVEGMEEEDGDADEMKDDDEEEEREREDASLRKQLLTGGHLVSSSYDGTCKIFSEGDWKPLKSLAGLEGKVMGCDVSADGKYIATASYDRTFKLFSPE</sequence>
<dbReference type="Gene3D" id="4.10.280.110">
    <property type="entry name" value="Pre-mRNA processing factor 4 domain"/>
    <property type="match status" value="1"/>
</dbReference>
<evidence type="ECO:0000256" key="3">
    <source>
        <dbReference type="PROSITE-ProRule" id="PRU00221"/>
    </source>
</evidence>
<name>A0A1Y2BP24_9FUNG</name>
<feature type="compositionally biased region" description="Acidic residues" evidence="4">
    <location>
        <begin position="65"/>
        <end position="89"/>
    </location>
</feature>
<keyword evidence="1 3" id="KW-0853">WD repeat</keyword>
<dbReference type="PANTHER" id="PTHR19846">
    <property type="entry name" value="WD40 REPEAT PROTEIN"/>
    <property type="match status" value="1"/>
</dbReference>
<dbReference type="EMBL" id="MCGO01000056">
    <property type="protein sequence ID" value="ORY36337.1"/>
    <property type="molecule type" value="Genomic_DNA"/>
</dbReference>
<dbReference type="FunFam" id="2.130.10.10:FF:001211">
    <property type="entry name" value="CBN-PRP-4 protein"/>
    <property type="match status" value="1"/>
</dbReference>
<dbReference type="PROSITE" id="PS50082">
    <property type="entry name" value="WD_REPEATS_2"/>
    <property type="match status" value="4"/>
</dbReference>
<evidence type="ECO:0000256" key="1">
    <source>
        <dbReference type="ARBA" id="ARBA00022574"/>
    </source>
</evidence>
<dbReference type="InterPro" id="IPR019775">
    <property type="entry name" value="WD40_repeat_CS"/>
</dbReference>
<dbReference type="PRINTS" id="PR00320">
    <property type="entry name" value="GPROTEINBRPT"/>
</dbReference>
<feature type="region of interest" description="Disordered" evidence="4">
    <location>
        <begin position="402"/>
        <end position="435"/>
    </location>
</feature>
<feature type="repeat" description="WD" evidence="3">
    <location>
        <begin position="244"/>
        <end position="285"/>
    </location>
</feature>
<keyword evidence="7" id="KW-1185">Reference proteome</keyword>
<evidence type="ECO:0000313" key="6">
    <source>
        <dbReference type="EMBL" id="ORY36337.1"/>
    </source>
</evidence>
<proteinExistence type="predicted"/>
<feature type="repeat" description="WD" evidence="3">
    <location>
        <begin position="328"/>
        <end position="369"/>
    </location>
</feature>
<organism evidence="6 7">
    <name type="scientific">Rhizoclosmatium globosum</name>
    <dbReference type="NCBI Taxonomy" id="329046"/>
    <lineage>
        <taxon>Eukaryota</taxon>
        <taxon>Fungi</taxon>
        <taxon>Fungi incertae sedis</taxon>
        <taxon>Chytridiomycota</taxon>
        <taxon>Chytridiomycota incertae sedis</taxon>
        <taxon>Chytridiomycetes</taxon>
        <taxon>Chytridiales</taxon>
        <taxon>Chytriomycetaceae</taxon>
        <taxon>Rhizoclosmatium</taxon>
    </lineage>
</organism>
<dbReference type="GO" id="GO:0046540">
    <property type="term" value="C:U4/U6 x U5 tri-snRNP complex"/>
    <property type="evidence" value="ECO:0007669"/>
    <property type="project" value="TreeGrafter"/>
</dbReference>
<dbReference type="AlphaFoldDB" id="A0A1Y2BP24"/>
<gene>
    <name evidence="6" type="ORF">BCR33DRAFT_754810</name>
</gene>
<feature type="region of interest" description="Disordered" evidence="4">
    <location>
        <begin position="58"/>
        <end position="96"/>
    </location>
</feature>
<dbReference type="GO" id="GO:0030621">
    <property type="term" value="F:U4 snRNA binding"/>
    <property type="evidence" value="ECO:0007669"/>
    <property type="project" value="TreeGrafter"/>
</dbReference>
<dbReference type="InterPro" id="IPR015943">
    <property type="entry name" value="WD40/YVTN_repeat-like_dom_sf"/>
</dbReference>
<reference evidence="6 7" key="1">
    <citation type="submission" date="2016-07" db="EMBL/GenBank/DDBJ databases">
        <title>Pervasive Adenine N6-methylation of Active Genes in Fungi.</title>
        <authorList>
            <consortium name="DOE Joint Genome Institute"/>
            <person name="Mondo S.J."/>
            <person name="Dannebaum R.O."/>
            <person name="Kuo R.C."/>
            <person name="Labutti K."/>
            <person name="Haridas S."/>
            <person name="Kuo A."/>
            <person name="Salamov A."/>
            <person name="Ahrendt S.R."/>
            <person name="Lipzen A."/>
            <person name="Sullivan W."/>
            <person name="Andreopoulos W.B."/>
            <person name="Clum A."/>
            <person name="Lindquist E."/>
            <person name="Daum C."/>
            <person name="Ramamoorthy G.K."/>
            <person name="Gryganskyi A."/>
            <person name="Culley D."/>
            <person name="Magnuson J.K."/>
            <person name="James T.Y."/>
            <person name="O'Malley M.A."/>
            <person name="Stajich J.E."/>
            <person name="Spatafora J.W."/>
            <person name="Visel A."/>
            <person name="Grigoriev I.V."/>
        </authorList>
    </citation>
    <scope>NUCLEOTIDE SEQUENCE [LARGE SCALE GENOMIC DNA]</scope>
    <source>
        <strain evidence="6 7">JEL800</strain>
    </source>
</reference>
<dbReference type="InterPro" id="IPR020472">
    <property type="entry name" value="WD40_PAC1"/>
</dbReference>
<dbReference type="PANTHER" id="PTHR19846:SF0">
    <property type="entry name" value="PRE-MRNA PROCESSING FACTOR 4"/>
    <property type="match status" value="1"/>
</dbReference>
<dbReference type="SUPFAM" id="SSF158230">
    <property type="entry name" value="PRP4-like"/>
    <property type="match status" value="1"/>
</dbReference>
<dbReference type="SMART" id="SM00500">
    <property type="entry name" value="SFM"/>
    <property type="match status" value="1"/>
</dbReference>
<feature type="repeat" description="WD" evidence="3">
    <location>
        <begin position="152"/>
        <end position="193"/>
    </location>
</feature>
<dbReference type="Proteomes" id="UP000193642">
    <property type="component" value="Unassembled WGS sequence"/>
</dbReference>
<feature type="domain" description="Pre-mRNA processing factor 4 (PRP4)-like" evidence="5">
    <location>
        <begin position="18"/>
        <end position="68"/>
    </location>
</feature>
<protein>
    <submittedName>
        <fullName evidence="6">WD40 repeat-like protein</fullName>
    </submittedName>
</protein>
<evidence type="ECO:0000256" key="4">
    <source>
        <dbReference type="SAM" id="MobiDB-lite"/>
    </source>
</evidence>
<dbReference type="Pfam" id="PF00400">
    <property type="entry name" value="WD40"/>
    <property type="match status" value="6"/>
</dbReference>
<dbReference type="SUPFAM" id="SSF50978">
    <property type="entry name" value="WD40 repeat-like"/>
    <property type="match status" value="1"/>
</dbReference>
<accession>A0A1Y2BP24</accession>
<dbReference type="InterPro" id="IPR036322">
    <property type="entry name" value="WD40_repeat_dom_sf"/>
</dbReference>
<comment type="caution">
    <text evidence="6">The sequence shown here is derived from an EMBL/GenBank/DDBJ whole genome shotgun (WGS) entry which is preliminary data.</text>
</comment>
<dbReference type="STRING" id="329046.A0A1Y2BP24"/>
<dbReference type="InterPro" id="IPR014906">
    <property type="entry name" value="PRP4-like"/>
</dbReference>
<dbReference type="Pfam" id="PF08799">
    <property type="entry name" value="PRP4"/>
    <property type="match status" value="1"/>
</dbReference>